<gene>
    <name evidence="1" type="ORF">GL4_2904</name>
</gene>
<dbReference type="KEGG" id="mcg:GL4_2904"/>
<accession>A0A0A8K755</accession>
<dbReference type="RefSeq" id="WP_045368427.1">
    <property type="nucleotide sequence ID" value="NZ_AP014648.1"/>
</dbReference>
<dbReference type="EMBL" id="AP014648">
    <property type="protein sequence ID" value="BAQ18337.1"/>
    <property type="molecule type" value="Genomic_DNA"/>
</dbReference>
<reference evidence="1 2" key="1">
    <citation type="submission" date="2014-09" db="EMBL/GenBank/DDBJ databases">
        <title>Genome sequencing of Methyloceanibacter caenitepidi Gela4.</title>
        <authorList>
            <person name="Takeuchi M."/>
            <person name="Susumu S."/>
            <person name="Kamagata Y."/>
            <person name="Oshima K."/>
            <person name="Hattori M."/>
            <person name="Iwasaki W."/>
        </authorList>
    </citation>
    <scope>NUCLEOTIDE SEQUENCE [LARGE SCALE GENOMIC DNA]</scope>
    <source>
        <strain evidence="1 2">Gela4</strain>
    </source>
</reference>
<keyword evidence="2" id="KW-1185">Reference proteome</keyword>
<dbReference type="HOGENOM" id="CLU_2155347_0_0_5"/>
<organism evidence="1 2">
    <name type="scientific">Methyloceanibacter caenitepidi</name>
    <dbReference type="NCBI Taxonomy" id="1384459"/>
    <lineage>
        <taxon>Bacteria</taxon>
        <taxon>Pseudomonadati</taxon>
        <taxon>Pseudomonadota</taxon>
        <taxon>Alphaproteobacteria</taxon>
        <taxon>Hyphomicrobiales</taxon>
        <taxon>Hyphomicrobiaceae</taxon>
        <taxon>Methyloceanibacter</taxon>
    </lineage>
</organism>
<name>A0A0A8K755_9HYPH</name>
<dbReference type="AlphaFoldDB" id="A0A0A8K755"/>
<proteinExistence type="predicted"/>
<evidence type="ECO:0000313" key="2">
    <source>
        <dbReference type="Proteomes" id="UP000031643"/>
    </source>
</evidence>
<sequence length="111" mass="12751">MTKLRFVVKGETKNGAILTLRRFKSRDEAEDHPVTMKYWKRVWVEEDFTPPAPPPPTDAPLPWRVEAISNKFTYIRDAAGRRVLSLHGVEARRSRIEQVLREAGLVAEAPK</sequence>
<evidence type="ECO:0000313" key="1">
    <source>
        <dbReference type="EMBL" id="BAQ18337.1"/>
    </source>
</evidence>
<dbReference type="STRING" id="1384459.GL4_2904"/>
<dbReference type="Proteomes" id="UP000031643">
    <property type="component" value="Chromosome"/>
</dbReference>
<protein>
    <submittedName>
        <fullName evidence="1">Uncharacterized protein</fullName>
    </submittedName>
</protein>